<keyword evidence="2" id="KW-1185">Reference proteome</keyword>
<proteinExistence type="predicted"/>
<protein>
    <submittedName>
        <fullName evidence="1">NAD(P)-binding protein</fullName>
    </submittedName>
</protein>
<evidence type="ECO:0000313" key="1">
    <source>
        <dbReference type="EMBL" id="KAF2463208.1"/>
    </source>
</evidence>
<sequence>MGRELAKMLSERGANVIIVARDIKKLQDALEYAKSFAKHPGSQRFHIISADVTSEAENARILAEATAWNNGQVPEIVWANAGAATPGLFVETSLETMRKQMDINYWAAAYLAHKTLKAWLYPSTPYQTQDKSSKKKSEAPRHFIITSSSVAFINIAGYAPYGPAKTALRGLADSLRSEILLYNGARRSNASTGQTPPPFDINIQAIYPGTITSPGLELENVTKPQITHILESTDPVQSEVQAAAAAMKGLENGNYMTPTNWLGELLRLSSLGGSPRDNIIKDTLGQWLTSIVWLFVGPDMEGKVWGLGKKEGMPVFKEGGK</sequence>
<gene>
    <name evidence="1" type="ORF">BDR25DRAFT_307946</name>
</gene>
<dbReference type="Proteomes" id="UP000799755">
    <property type="component" value="Unassembled WGS sequence"/>
</dbReference>
<organism evidence="1 2">
    <name type="scientific">Lindgomyces ingoldianus</name>
    <dbReference type="NCBI Taxonomy" id="673940"/>
    <lineage>
        <taxon>Eukaryota</taxon>
        <taxon>Fungi</taxon>
        <taxon>Dikarya</taxon>
        <taxon>Ascomycota</taxon>
        <taxon>Pezizomycotina</taxon>
        <taxon>Dothideomycetes</taxon>
        <taxon>Pleosporomycetidae</taxon>
        <taxon>Pleosporales</taxon>
        <taxon>Lindgomycetaceae</taxon>
        <taxon>Lindgomyces</taxon>
    </lineage>
</organism>
<evidence type="ECO:0000313" key="2">
    <source>
        <dbReference type="Proteomes" id="UP000799755"/>
    </source>
</evidence>
<reference evidence="1" key="1">
    <citation type="journal article" date="2020" name="Stud. Mycol.">
        <title>101 Dothideomycetes genomes: a test case for predicting lifestyles and emergence of pathogens.</title>
        <authorList>
            <person name="Haridas S."/>
            <person name="Albert R."/>
            <person name="Binder M."/>
            <person name="Bloem J."/>
            <person name="Labutti K."/>
            <person name="Salamov A."/>
            <person name="Andreopoulos B."/>
            <person name="Baker S."/>
            <person name="Barry K."/>
            <person name="Bills G."/>
            <person name="Bluhm B."/>
            <person name="Cannon C."/>
            <person name="Castanera R."/>
            <person name="Culley D."/>
            <person name="Daum C."/>
            <person name="Ezra D."/>
            <person name="Gonzalez J."/>
            <person name="Henrissat B."/>
            <person name="Kuo A."/>
            <person name="Liang C."/>
            <person name="Lipzen A."/>
            <person name="Lutzoni F."/>
            <person name="Magnuson J."/>
            <person name="Mondo S."/>
            <person name="Nolan M."/>
            <person name="Ohm R."/>
            <person name="Pangilinan J."/>
            <person name="Park H.-J."/>
            <person name="Ramirez L."/>
            <person name="Alfaro M."/>
            <person name="Sun H."/>
            <person name="Tritt A."/>
            <person name="Yoshinaga Y."/>
            <person name="Zwiers L.-H."/>
            <person name="Turgeon B."/>
            <person name="Goodwin S."/>
            <person name="Spatafora J."/>
            <person name="Crous P."/>
            <person name="Grigoriev I."/>
        </authorList>
    </citation>
    <scope>NUCLEOTIDE SEQUENCE</scope>
    <source>
        <strain evidence="1">ATCC 200398</strain>
    </source>
</reference>
<dbReference type="EMBL" id="MU003553">
    <property type="protein sequence ID" value="KAF2463208.1"/>
    <property type="molecule type" value="Genomic_DNA"/>
</dbReference>
<name>A0ACB6Q9E6_9PLEO</name>
<accession>A0ACB6Q9E6</accession>
<comment type="caution">
    <text evidence="1">The sequence shown here is derived from an EMBL/GenBank/DDBJ whole genome shotgun (WGS) entry which is preliminary data.</text>
</comment>